<proteinExistence type="inferred from homology"/>
<keyword evidence="6 7" id="KW-0732">Signal</keyword>
<reference evidence="9" key="1">
    <citation type="submission" date="2025-08" db="UniProtKB">
        <authorList>
            <consortium name="Ensembl"/>
        </authorList>
    </citation>
    <scope>IDENTIFICATION</scope>
</reference>
<keyword evidence="3" id="KW-0964">Secreted</keyword>
<feature type="domain" description="Corticotropin-releasing factor" evidence="8">
    <location>
        <begin position="111"/>
        <end position="150"/>
    </location>
</feature>
<evidence type="ECO:0000313" key="10">
    <source>
        <dbReference type="Proteomes" id="UP000261540"/>
    </source>
</evidence>
<dbReference type="Gene3D" id="6.10.250.1920">
    <property type="match status" value="1"/>
</dbReference>
<dbReference type="PANTHER" id="PTHR15035:SF9">
    <property type="entry name" value="CORTICOLIBERIN"/>
    <property type="match status" value="1"/>
</dbReference>
<dbReference type="PANTHER" id="PTHR15035">
    <property type="entry name" value="CORTICOLIBERIN/UROCORTIN"/>
    <property type="match status" value="1"/>
</dbReference>
<comment type="subcellular location">
    <subcellularLocation>
        <location evidence="1">Secreted</location>
    </subcellularLocation>
</comment>
<dbReference type="Proteomes" id="UP000261540">
    <property type="component" value="Unplaced"/>
</dbReference>
<reference evidence="9" key="2">
    <citation type="submission" date="2025-09" db="UniProtKB">
        <authorList>
            <consortium name="Ensembl"/>
        </authorList>
    </citation>
    <scope>IDENTIFICATION</scope>
</reference>
<evidence type="ECO:0000256" key="2">
    <source>
        <dbReference type="ARBA" id="ARBA00009287"/>
    </source>
</evidence>
<feature type="chain" id="PRO_5017432667" description="Corticotropin-releasing factor domain-containing protein" evidence="7">
    <location>
        <begin position="28"/>
        <end position="152"/>
    </location>
</feature>
<dbReference type="SMART" id="SM00039">
    <property type="entry name" value="CRF"/>
    <property type="match status" value="1"/>
</dbReference>
<organism evidence="9 10">
    <name type="scientific">Paramormyrops kingsleyae</name>
    <dbReference type="NCBI Taxonomy" id="1676925"/>
    <lineage>
        <taxon>Eukaryota</taxon>
        <taxon>Metazoa</taxon>
        <taxon>Chordata</taxon>
        <taxon>Craniata</taxon>
        <taxon>Vertebrata</taxon>
        <taxon>Euteleostomi</taxon>
        <taxon>Actinopterygii</taxon>
        <taxon>Neopterygii</taxon>
        <taxon>Teleostei</taxon>
        <taxon>Osteoglossocephala</taxon>
        <taxon>Osteoglossomorpha</taxon>
        <taxon>Osteoglossiformes</taxon>
        <taxon>Mormyridae</taxon>
        <taxon>Paramormyrops</taxon>
    </lineage>
</organism>
<feature type="signal peptide" evidence="7">
    <location>
        <begin position="1"/>
        <end position="27"/>
    </location>
</feature>
<dbReference type="Pfam" id="PF00473">
    <property type="entry name" value="CRF"/>
    <property type="match status" value="1"/>
</dbReference>
<keyword evidence="5" id="KW-0372">Hormone</keyword>
<evidence type="ECO:0000313" key="9">
    <source>
        <dbReference type="Ensembl" id="ENSPKIP00000020625.1"/>
    </source>
</evidence>
<dbReference type="GO" id="GO:0005179">
    <property type="term" value="F:hormone activity"/>
    <property type="evidence" value="ECO:0007669"/>
    <property type="project" value="UniProtKB-KW"/>
</dbReference>
<evidence type="ECO:0000256" key="5">
    <source>
        <dbReference type="ARBA" id="ARBA00022702"/>
    </source>
</evidence>
<dbReference type="GO" id="GO:0005576">
    <property type="term" value="C:extracellular region"/>
    <property type="evidence" value="ECO:0007669"/>
    <property type="project" value="UniProtKB-SubCell"/>
</dbReference>
<evidence type="ECO:0000259" key="8">
    <source>
        <dbReference type="SMART" id="SM00039"/>
    </source>
</evidence>
<evidence type="ECO:0000256" key="1">
    <source>
        <dbReference type="ARBA" id="ARBA00004613"/>
    </source>
</evidence>
<sequence>MSKFHILFSTSLLQACLWLSNSHPVDIQPEFDRRLFANCEPWFGHQQSPVLHTENEAVLGNLHRSTLPEGTSSRRLQTQARSRQRCSVTGDLKCSERTEVDEERLKRLVTMDKPNSLDLTFHLLREFLQTSRSEKMAQKARNNKKLLQAVGK</sequence>
<keyword evidence="10" id="KW-1185">Reference proteome</keyword>
<comment type="similarity">
    <text evidence="2">Belongs to the sauvagine/corticotropin-releasing factor/urotensin I family.</text>
</comment>
<dbReference type="AlphaFoldDB" id="A0A3B3RS30"/>
<name>A0A3B3RS30_9TELE</name>
<keyword evidence="4" id="KW-0165">Cleavage on pair of basic residues</keyword>
<dbReference type="Ensembl" id="ENSPKIT00000001246.1">
    <property type="protein sequence ID" value="ENSPKIP00000020625.1"/>
    <property type="gene ID" value="ENSPKIG00000005337.1"/>
</dbReference>
<evidence type="ECO:0000256" key="7">
    <source>
        <dbReference type="SAM" id="SignalP"/>
    </source>
</evidence>
<dbReference type="PRINTS" id="PR01612">
    <property type="entry name" value="CRFFAMILY"/>
</dbReference>
<accession>A0A3B3RS30</accession>
<dbReference type="InterPro" id="IPR000187">
    <property type="entry name" value="CRF"/>
</dbReference>
<dbReference type="PROSITE" id="PS51257">
    <property type="entry name" value="PROKAR_LIPOPROTEIN"/>
    <property type="match status" value="1"/>
</dbReference>
<evidence type="ECO:0000256" key="4">
    <source>
        <dbReference type="ARBA" id="ARBA00022685"/>
    </source>
</evidence>
<dbReference type="GeneTree" id="ENSGT00980000199610"/>
<evidence type="ECO:0000256" key="3">
    <source>
        <dbReference type="ARBA" id="ARBA00022525"/>
    </source>
</evidence>
<protein>
    <recommendedName>
        <fullName evidence="8">Corticotropin-releasing factor domain-containing protein</fullName>
    </recommendedName>
</protein>
<evidence type="ECO:0000256" key="6">
    <source>
        <dbReference type="ARBA" id="ARBA00022729"/>
    </source>
</evidence>
<dbReference type="InterPro" id="IPR003620">
    <property type="entry name" value="Urocortin_CRF"/>
</dbReference>